<evidence type="ECO:0000259" key="1">
    <source>
        <dbReference type="Pfam" id="PF07727"/>
    </source>
</evidence>
<dbReference type="Gramene" id="Jr09_00320_p1">
    <property type="protein sequence ID" value="cds.Jr09_00320_p1"/>
    <property type="gene ID" value="Jr09_00320"/>
</dbReference>
<dbReference type="InterPro" id="IPR036890">
    <property type="entry name" value="HATPase_C_sf"/>
</dbReference>
<dbReference type="Pfam" id="PF25794">
    <property type="entry name" value="SACS"/>
    <property type="match status" value="1"/>
</dbReference>
<proteinExistence type="predicted"/>
<organism evidence="3 4">
    <name type="scientific">Juglans regia</name>
    <name type="common">English walnut</name>
    <dbReference type="NCBI Taxonomy" id="51240"/>
    <lineage>
        <taxon>Eukaryota</taxon>
        <taxon>Viridiplantae</taxon>
        <taxon>Streptophyta</taxon>
        <taxon>Embryophyta</taxon>
        <taxon>Tracheophyta</taxon>
        <taxon>Spermatophyta</taxon>
        <taxon>Magnoliopsida</taxon>
        <taxon>eudicotyledons</taxon>
        <taxon>Gunneridae</taxon>
        <taxon>Pentapetalae</taxon>
        <taxon>rosids</taxon>
        <taxon>fabids</taxon>
        <taxon>Fagales</taxon>
        <taxon>Juglandaceae</taxon>
        <taxon>Juglans</taxon>
    </lineage>
</organism>
<feature type="domain" description="Sacsin/Nov" evidence="2">
    <location>
        <begin position="123"/>
        <end position="181"/>
    </location>
</feature>
<name>A0A833UNG1_JUGRE</name>
<protein>
    <recommendedName>
        <fullName evidence="5">Sacsin</fullName>
    </recommendedName>
</protein>
<evidence type="ECO:0000259" key="2">
    <source>
        <dbReference type="Pfam" id="PF25794"/>
    </source>
</evidence>
<dbReference type="Proteomes" id="UP000619265">
    <property type="component" value="Unassembled WGS sequence"/>
</dbReference>
<sequence>MDVNNAFFYGELTETVYMIQPPGFKDMSKPDHVCRLRKAIYGLKQAPQAWYSALKEALLAFGFLNSKADSSLFIYSCDSITCYFLVYVDDLNAEDNEYMERVGPSLEFLITSEDITGTGAPSTLLIFNNEKGFSSKNIDSICSVGRSTKKGNRKRGYIGEKGIGFKSVFLITAQPYIFSNGYQIRFNEEPCPHCNLGYIVPEWVEENPTLSDIQQIYGSKTSLPTTTIVLPLKPDKVKPVKQQLSSVHPEVLLFLTKLKRLSVREHNKDPRLNTISAISIRSETNYVMRKNIDAESCTFHLSAERKNNGSDAECSYYMWKQKFPVRHENKVERRMEVEELVITLAFPLGERLNRGTNSPGIYAFLPTEMVTNFPFIIQADFLLASSRETILLDSKWNQGILDCVSSAFIDSFVSLVRNSENVPPSTSASMFRFIPVNSSSYQELNKVRNSIKEKLVKENIVPSQSYTQQKFFHKPCELGRLMPVFWNILEKAGKQGVSLLNLSSHGKYILSSSLDIGEYDHILSFLEVEPVNNEWYAKCIQSSNLVTGVAEDVYLEILLFVAENWKSKFDSTKMKSIPIIKYLGVDGHVSLCSIDECRNSYKVVSSSKYSCHSWWLINWNSEFHCLASHFFMPQYTQDAIRLFPKKMTLQQWLQDHVKVGAVDVNDYAVHINNCITNNRKLAIAFVHFLYHSFAKSHLSKVEVDYLCGIMPLVDNYGDLIRQRKGVLVPAKGSKWAGLIGSNPWRGEGCVELGEEYSRPDSFVGESCSGEQLLEFLKTRVSASDIPHIAPPNVAIPAVSAPLTKQNAFLLLDWIQNLKCRRTHIPERFLASIKEGSWLKITTNGCSGYRPPSRSFMLTSSLGNILQNGLVLADIPLINESFYGDQINKYKEELKTIGVMFEYGEACEFIGKHLMSLADSSILTRSQVISVLSFIRFLKEHYLAPEKFINTIKERRWLRTSNGDMSPVGSVLFDHEWKVASQISNLPFIDTGYFGDAILSYKEELKSLGVLIGFRESYKLVVDNLKSPSSFSYLTAEAVILILECMHRHPRQSDKLIRTLSGVKCFKTNIGYKSPGECFLFDSQWACILHVFSGFPLIDHDFYGDSIFLYKNELRQIGVKVDFEEAVKVFAQSFKQQAASMTKKNVLSFFSCYRLLKDTPHEFPSDLRKLVREVKWLRTRLGDHRFPSNCILYGPDWQSIAPITLLPFLDDSDNYYGQGIYEYKKELKSIGIVTEFKDGVKLIADGISFPQDPSIITPANVVAMLECIRFLFRDHGSYKFPDTFWKRISQKWLKTNYGYRPPYQCSLLDSSWGSHLKHTDGPFLDEGFYGSNIRSYKDELKHIHVTVDVKEGCPLIASHLDSHHEFSTIVRIYNYLSKFNWEPDTEAAKRIWIPNGTENGKWVSLEECVLHDKDDLFSSRLQVLEKYYDQKLLFFFSRAFNVKNNPSVDDYCQLWKVWESSRPQVSHEDCFKFWAYVSKHWSGKTERTLTAMLEKLPVASDSNGILLSDKHDVFVADDLLLKDLFEQISPRPIFVWYPERSSPSLPRTKLLEMYRKIGVRTISESVKKEEASIVDVAQLNQVNPKDILIKKGLVRLILSFLADPVLKMEAERRHEAVQRFLNMTFLETVEPITVKYTLSLSSGEIVELKASRTICWDREASKLFAQKLDRSSGYKKMIEYATYFSEAISEGLLWENSDHIGALFDLIKLCFVLEFNEEAVEFVMKSKNMQIFKEDEEFLASIFPSN</sequence>
<dbReference type="PANTHER" id="PTHR32387">
    <property type="entry name" value="WU:FJ29H11"/>
    <property type="match status" value="1"/>
</dbReference>
<dbReference type="Pfam" id="PF07727">
    <property type="entry name" value="RVT_2"/>
    <property type="match status" value="1"/>
</dbReference>
<evidence type="ECO:0000313" key="4">
    <source>
        <dbReference type="Proteomes" id="UP000619265"/>
    </source>
</evidence>
<dbReference type="InterPro" id="IPR013103">
    <property type="entry name" value="RVT_2"/>
</dbReference>
<dbReference type="SUPFAM" id="SSF56672">
    <property type="entry name" value="DNA/RNA polymerases"/>
    <property type="match status" value="1"/>
</dbReference>
<accession>A0A833UNG1</accession>
<dbReference type="SUPFAM" id="SSF55874">
    <property type="entry name" value="ATPase domain of HSP90 chaperone/DNA topoisomerase II/histidine kinase"/>
    <property type="match status" value="1"/>
</dbReference>
<reference evidence="3" key="1">
    <citation type="submission" date="2015-10" db="EMBL/GenBank/DDBJ databases">
        <authorList>
            <person name="Martinez-Garcia P.J."/>
            <person name="Crepeau M.W."/>
            <person name="Puiu D."/>
            <person name="Gonzalez-Ibeas D."/>
            <person name="Whalen J."/>
            <person name="Stevens K."/>
            <person name="Paul R."/>
            <person name="Butterfield T."/>
            <person name="Britton M."/>
            <person name="Reagan R."/>
            <person name="Chakraborty S."/>
            <person name="Walawage S.L."/>
            <person name="Vasquez-Gross H.A."/>
            <person name="Cardeno C."/>
            <person name="Famula R."/>
            <person name="Pratt K."/>
            <person name="Kuruganti S."/>
            <person name="Aradhya M.K."/>
            <person name="Leslie C.A."/>
            <person name="Dandekar A.M."/>
            <person name="Salzberg S.L."/>
            <person name="Wegrzyn J.L."/>
            <person name="Langley C.H."/>
            <person name="Neale D.B."/>
        </authorList>
    </citation>
    <scope>NUCLEOTIDE SEQUENCE</scope>
    <source>
        <tissue evidence="3">Leaves</tissue>
    </source>
</reference>
<evidence type="ECO:0008006" key="5">
    <source>
        <dbReference type="Google" id="ProtNLM"/>
    </source>
</evidence>
<dbReference type="InterPro" id="IPR043502">
    <property type="entry name" value="DNA/RNA_pol_sf"/>
</dbReference>
<comment type="caution">
    <text evidence="3">The sequence shown here is derived from an EMBL/GenBank/DDBJ whole genome shotgun (WGS) entry which is preliminary data.</text>
</comment>
<dbReference type="InterPro" id="IPR052957">
    <property type="entry name" value="Auxin_embryo_med"/>
</dbReference>
<gene>
    <name evidence="3" type="ORF">F2P56_019520</name>
</gene>
<dbReference type="InterPro" id="IPR058210">
    <property type="entry name" value="SACS/Nov_dom"/>
</dbReference>
<feature type="domain" description="Reverse transcriptase Ty1/copia-type" evidence="1">
    <location>
        <begin position="1"/>
        <end position="92"/>
    </location>
</feature>
<evidence type="ECO:0000313" key="3">
    <source>
        <dbReference type="EMBL" id="KAF5459582.1"/>
    </source>
</evidence>
<reference evidence="3" key="2">
    <citation type="submission" date="2020-03" db="EMBL/GenBank/DDBJ databases">
        <title>Walnut 2.0.</title>
        <authorList>
            <person name="Marrano A."/>
            <person name="Britton M."/>
            <person name="Zimin A.V."/>
            <person name="Zaini P.A."/>
            <person name="Workman R."/>
            <person name="Puiu D."/>
            <person name="Bianco L."/>
            <person name="Allen B.J."/>
            <person name="Troggio M."/>
            <person name="Leslie C.A."/>
            <person name="Timp W."/>
            <person name="Dendekar A."/>
            <person name="Salzberg S.L."/>
            <person name="Neale D.B."/>
        </authorList>
    </citation>
    <scope>NUCLEOTIDE SEQUENCE</scope>
    <source>
        <tissue evidence="3">Leaves</tissue>
    </source>
</reference>
<dbReference type="Gene3D" id="3.30.565.10">
    <property type="entry name" value="Histidine kinase-like ATPase, C-terminal domain"/>
    <property type="match status" value="1"/>
</dbReference>
<dbReference type="EMBL" id="LIHL02000009">
    <property type="protein sequence ID" value="KAF5459582.1"/>
    <property type="molecule type" value="Genomic_DNA"/>
</dbReference>
<dbReference type="PANTHER" id="PTHR32387:SF3">
    <property type="entry name" value="ATP_DNA BINDING PROTEIN"/>
    <property type="match status" value="1"/>
</dbReference>